<evidence type="ECO:0000256" key="3">
    <source>
        <dbReference type="ARBA" id="ARBA00022525"/>
    </source>
</evidence>
<keyword evidence="4 5" id="KW-0732">Signal</keyword>
<dbReference type="AlphaFoldDB" id="A0A8T1VGU9"/>
<comment type="subcellular location">
    <subcellularLocation>
        <location evidence="1 5">Secreted</location>
    </subcellularLocation>
</comment>
<name>A0A8T1VGU9_9STRA</name>
<feature type="region of interest" description="Disordered" evidence="6">
    <location>
        <begin position="56"/>
        <end position="85"/>
    </location>
</feature>
<evidence type="ECO:0000256" key="2">
    <source>
        <dbReference type="ARBA" id="ARBA00010400"/>
    </source>
</evidence>
<organism evidence="7 8">
    <name type="scientific">Phytophthora boehmeriae</name>
    <dbReference type="NCBI Taxonomy" id="109152"/>
    <lineage>
        <taxon>Eukaryota</taxon>
        <taxon>Sar</taxon>
        <taxon>Stramenopiles</taxon>
        <taxon>Oomycota</taxon>
        <taxon>Peronosporomycetes</taxon>
        <taxon>Peronosporales</taxon>
        <taxon>Peronosporaceae</taxon>
        <taxon>Phytophthora</taxon>
    </lineage>
</organism>
<dbReference type="GO" id="GO:0005576">
    <property type="term" value="C:extracellular region"/>
    <property type="evidence" value="ECO:0007669"/>
    <property type="project" value="UniProtKB-SubCell"/>
</dbReference>
<dbReference type="Proteomes" id="UP000693981">
    <property type="component" value="Unassembled WGS sequence"/>
</dbReference>
<evidence type="ECO:0000256" key="4">
    <source>
        <dbReference type="ARBA" id="ARBA00022729"/>
    </source>
</evidence>
<dbReference type="InterPro" id="IPR031825">
    <property type="entry name" value="RXLR"/>
</dbReference>
<evidence type="ECO:0000313" key="8">
    <source>
        <dbReference type="Proteomes" id="UP000693981"/>
    </source>
</evidence>
<evidence type="ECO:0000256" key="5">
    <source>
        <dbReference type="RuleBase" id="RU367124"/>
    </source>
</evidence>
<comment type="domain">
    <text evidence="5">The RxLR-dEER motif acts to carry the protein into the host cell cytoplasm through binding to cell surface phosphatidylinositol-3-phosphate.</text>
</comment>
<comment type="caution">
    <text evidence="7">The sequence shown here is derived from an EMBL/GenBank/DDBJ whole genome shotgun (WGS) entry which is preliminary data.</text>
</comment>
<gene>
    <name evidence="7" type="ORF">PHYBOEH_011957</name>
</gene>
<accession>A0A8T1VGU9</accession>
<comment type="function">
    <text evidence="5">Effector that suppresses plant defense responses during pathogen infection.</text>
</comment>
<evidence type="ECO:0000256" key="1">
    <source>
        <dbReference type="ARBA" id="ARBA00004613"/>
    </source>
</evidence>
<keyword evidence="8" id="KW-1185">Reference proteome</keyword>
<dbReference type="Pfam" id="PF16810">
    <property type="entry name" value="RXLR"/>
    <property type="match status" value="1"/>
</dbReference>
<reference evidence="7" key="1">
    <citation type="submission" date="2021-02" db="EMBL/GenBank/DDBJ databases">
        <authorList>
            <person name="Palmer J.M."/>
        </authorList>
    </citation>
    <scope>NUCLEOTIDE SEQUENCE</scope>
    <source>
        <strain evidence="7">SCRP23</strain>
    </source>
</reference>
<feature type="compositionally biased region" description="Acidic residues" evidence="6">
    <location>
        <begin position="61"/>
        <end position="83"/>
    </location>
</feature>
<feature type="signal peptide" evidence="5">
    <location>
        <begin position="1"/>
        <end position="23"/>
    </location>
</feature>
<keyword evidence="3 5" id="KW-0964">Secreted</keyword>
<sequence>MRLTNFALVTATVVLASSGTASAATDLVGTKLSSMVTPGAARSIGAAHGDKRFLRLRTTDDDNDEEEEEGDDDDDITGVDDEERGVPQKWKNQFIKWHRRDETSTDVYARYLLEPVVREAYKYGKIAQLDKNVKYQKWAAYVSWLKKHGYE</sequence>
<proteinExistence type="inferred from homology"/>
<dbReference type="OrthoDB" id="117430at2759"/>
<evidence type="ECO:0000256" key="6">
    <source>
        <dbReference type="SAM" id="MobiDB-lite"/>
    </source>
</evidence>
<feature type="chain" id="PRO_5035963375" description="RxLR effector protein" evidence="5">
    <location>
        <begin position="24"/>
        <end position="151"/>
    </location>
</feature>
<protein>
    <recommendedName>
        <fullName evidence="5">RxLR effector protein</fullName>
    </recommendedName>
</protein>
<dbReference type="EMBL" id="JAGDFL010000956">
    <property type="protein sequence ID" value="KAG7379368.1"/>
    <property type="molecule type" value="Genomic_DNA"/>
</dbReference>
<comment type="similarity">
    <text evidence="2 5">Belongs to the RxLR effector family.</text>
</comment>
<evidence type="ECO:0000313" key="7">
    <source>
        <dbReference type="EMBL" id="KAG7379368.1"/>
    </source>
</evidence>